<gene>
    <name evidence="8" type="ORF">MMG00_07395</name>
</gene>
<feature type="transmembrane region" description="Helical" evidence="7">
    <location>
        <begin position="6"/>
        <end position="39"/>
    </location>
</feature>
<protein>
    <submittedName>
        <fullName evidence="8">Cytochrome d ubiquinol oxidase subunit II</fullName>
    </submittedName>
</protein>
<feature type="transmembrane region" description="Helical" evidence="7">
    <location>
        <begin position="261"/>
        <end position="281"/>
    </location>
</feature>
<evidence type="ECO:0000256" key="2">
    <source>
        <dbReference type="ARBA" id="ARBA00007543"/>
    </source>
</evidence>
<keyword evidence="9" id="KW-1185">Reference proteome</keyword>
<evidence type="ECO:0000256" key="5">
    <source>
        <dbReference type="ARBA" id="ARBA00022989"/>
    </source>
</evidence>
<evidence type="ECO:0000256" key="1">
    <source>
        <dbReference type="ARBA" id="ARBA00004651"/>
    </source>
</evidence>
<dbReference type="PANTHER" id="PTHR43141">
    <property type="entry name" value="CYTOCHROME BD2 SUBUNIT II"/>
    <property type="match status" value="1"/>
</dbReference>
<evidence type="ECO:0000256" key="7">
    <source>
        <dbReference type="SAM" id="Phobius"/>
    </source>
</evidence>
<dbReference type="PANTHER" id="PTHR43141:SF2">
    <property type="entry name" value="BLR3729 PROTEIN"/>
    <property type="match status" value="1"/>
</dbReference>
<sequence length="336" mass="38013">MDAATILPVIFAGLMLAGVFFYIIFDGYDLGVGLLFPFMKKREDRDKMIATIDPFWDANETWIVLGIGVIFIAFPQAYGDILVALYIPTVTMLAGLILRGAAFVLRHKAQENHREMWDKLFCLGSYIATISQGVMIGLYATGLNHTPANWVFALCIGIALCFGYIILGSAWLIFKSEGHIRLFATKAIKHSIFLAFLAIVLVSMAMPYTSSIIYQKWFSMPNIIYLSPIPILCLILAFIIFKNIKFIEKDTSYKRDWVPYLLSVLIVLCTFIGFGYSMFPYIIIDKLNIWEASSAPKSLEFVLWGVVLVLPVILLYTFYVHKIFGGKIVHDREVGY</sequence>
<feature type="transmembrane region" description="Helical" evidence="7">
    <location>
        <begin position="150"/>
        <end position="174"/>
    </location>
</feature>
<dbReference type="Proteomes" id="UP000829542">
    <property type="component" value="Chromosome"/>
</dbReference>
<keyword evidence="6 7" id="KW-0472">Membrane</keyword>
<dbReference type="RefSeq" id="WP_242146946.1">
    <property type="nucleotide sequence ID" value="NZ_CP093379.1"/>
</dbReference>
<reference evidence="8 9" key="1">
    <citation type="submission" date="2022-03" db="EMBL/GenBank/DDBJ databases">
        <title>Ignatzschineria rhizosphaerae HR5S32.</title>
        <authorList>
            <person name="Sun J.Q."/>
            <person name="Feng J.Y."/>
        </authorList>
    </citation>
    <scope>NUCLEOTIDE SEQUENCE [LARGE SCALE GENOMIC DNA]</scope>
    <source>
        <strain evidence="8 9">HR5S32</strain>
    </source>
</reference>
<keyword evidence="4 7" id="KW-0812">Transmembrane</keyword>
<accession>A0ABY3WWT2</accession>
<proteinExistence type="inferred from homology"/>
<feature type="transmembrane region" description="Helical" evidence="7">
    <location>
        <begin position="84"/>
        <end position="105"/>
    </location>
</feature>
<keyword evidence="5 7" id="KW-1133">Transmembrane helix</keyword>
<evidence type="ECO:0000256" key="6">
    <source>
        <dbReference type="ARBA" id="ARBA00023136"/>
    </source>
</evidence>
<comment type="subcellular location">
    <subcellularLocation>
        <location evidence="1">Cell membrane</location>
        <topology evidence="1">Multi-pass membrane protein</topology>
    </subcellularLocation>
</comment>
<dbReference type="Pfam" id="PF02322">
    <property type="entry name" value="Cyt_bd_oxida_II"/>
    <property type="match status" value="1"/>
</dbReference>
<evidence type="ECO:0000256" key="4">
    <source>
        <dbReference type="ARBA" id="ARBA00022692"/>
    </source>
</evidence>
<feature type="transmembrane region" description="Helical" evidence="7">
    <location>
        <begin position="60"/>
        <end position="78"/>
    </location>
</feature>
<evidence type="ECO:0000256" key="3">
    <source>
        <dbReference type="ARBA" id="ARBA00022475"/>
    </source>
</evidence>
<feature type="transmembrane region" description="Helical" evidence="7">
    <location>
        <begin position="301"/>
        <end position="320"/>
    </location>
</feature>
<feature type="transmembrane region" description="Helical" evidence="7">
    <location>
        <begin position="223"/>
        <end position="241"/>
    </location>
</feature>
<evidence type="ECO:0000313" key="9">
    <source>
        <dbReference type="Proteomes" id="UP000829542"/>
    </source>
</evidence>
<keyword evidence="3" id="KW-1003">Cell membrane</keyword>
<feature type="transmembrane region" description="Helical" evidence="7">
    <location>
        <begin position="194"/>
        <end position="217"/>
    </location>
</feature>
<dbReference type="EMBL" id="CP093379">
    <property type="protein sequence ID" value="UNM95064.1"/>
    <property type="molecule type" value="Genomic_DNA"/>
</dbReference>
<name>A0ABY3WWT2_9GAMM</name>
<evidence type="ECO:0000313" key="8">
    <source>
        <dbReference type="EMBL" id="UNM95064.1"/>
    </source>
</evidence>
<feature type="transmembrane region" description="Helical" evidence="7">
    <location>
        <begin position="117"/>
        <end position="138"/>
    </location>
</feature>
<organism evidence="8 9">
    <name type="scientific">Ignatzschineria rhizosphaerae</name>
    <dbReference type="NCBI Taxonomy" id="2923279"/>
    <lineage>
        <taxon>Bacteria</taxon>
        <taxon>Pseudomonadati</taxon>
        <taxon>Pseudomonadota</taxon>
        <taxon>Gammaproteobacteria</taxon>
        <taxon>Cardiobacteriales</taxon>
        <taxon>Ignatzschineriaceae</taxon>
        <taxon>Ignatzschineria</taxon>
    </lineage>
</organism>
<comment type="similarity">
    <text evidence="2">Belongs to the cytochrome ubiquinol oxidase subunit 2 family.</text>
</comment>
<dbReference type="InterPro" id="IPR003317">
    <property type="entry name" value="Cyt-d_oxidase_su2"/>
</dbReference>